<dbReference type="InterPro" id="IPR046885">
    <property type="entry name" value="MnmA-like_C"/>
</dbReference>
<evidence type="ECO:0000256" key="7">
    <source>
        <dbReference type="ARBA" id="ARBA00023157"/>
    </source>
</evidence>
<dbReference type="Pfam" id="PF20259">
    <property type="entry name" value="tRNA_Me_trans_M"/>
    <property type="match status" value="1"/>
</dbReference>
<dbReference type="NCBIfam" id="TIGR00420">
    <property type="entry name" value="trmU"/>
    <property type="match status" value="1"/>
</dbReference>
<feature type="binding site" evidence="10">
    <location>
        <position position="34"/>
    </location>
    <ligand>
        <name>ATP</name>
        <dbReference type="ChEBI" id="CHEBI:30616"/>
    </ligand>
</feature>
<evidence type="ECO:0000313" key="14">
    <source>
        <dbReference type="Proteomes" id="UP000178724"/>
    </source>
</evidence>
<keyword evidence="4 10" id="KW-0547">Nucleotide-binding</keyword>
<dbReference type="InterPro" id="IPR046884">
    <property type="entry name" value="MnmA-like_central"/>
</dbReference>
<dbReference type="GO" id="GO:0005737">
    <property type="term" value="C:cytoplasm"/>
    <property type="evidence" value="ECO:0007669"/>
    <property type="project" value="UniProtKB-SubCell"/>
</dbReference>
<dbReference type="Gene3D" id="3.40.50.620">
    <property type="entry name" value="HUPs"/>
    <property type="match status" value="1"/>
</dbReference>
<dbReference type="PANTHER" id="PTHR11933">
    <property type="entry name" value="TRNA 5-METHYLAMINOMETHYL-2-THIOURIDYLATE -METHYLTRANSFERASE"/>
    <property type="match status" value="1"/>
</dbReference>
<evidence type="ECO:0000256" key="3">
    <source>
        <dbReference type="ARBA" id="ARBA00022694"/>
    </source>
</evidence>
<comment type="function">
    <text evidence="9 10">Catalyzes the 2-thiolation of uridine at the wobble position (U34) of tRNA, leading to the formation of s(2)U34.</text>
</comment>
<dbReference type="Gene3D" id="2.40.30.10">
    <property type="entry name" value="Translation factors"/>
    <property type="match status" value="1"/>
</dbReference>
<dbReference type="FunFam" id="3.40.50.620:FF:000115">
    <property type="entry name" value="tRNA-specific 2-thiouridylase MnmA"/>
    <property type="match status" value="1"/>
</dbReference>
<evidence type="ECO:0000256" key="10">
    <source>
        <dbReference type="HAMAP-Rule" id="MF_00144"/>
    </source>
</evidence>
<comment type="catalytic activity">
    <reaction evidence="8 10">
        <text>S-sulfanyl-L-cysteinyl-[protein] + uridine(34) in tRNA + AH2 + ATP = 2-thiouridine(34) in tRNA + L-cysteinyl-[protein] + A + AMP + diphosphate + H(+)</text>
        <dbReference type="Rhea" id="RHEA:47032"/>
        <dbReference type="Rhea" id="RHEA-COMP:10131"/>
        <dbReference type="Rhea" id="RHEA-COMP:11726"/>
        <dbReference type="Rhea" id="RHEA-COMP:11727"/>
        <dbReference type="Rhea" id="RHEA-COMP:11728"/>
        <dbReference type="ChEBI" id="CHEBI:13193"/>
        <dbReference type="ChEBI" id="CHEBI:15378"/>
        <dbReference type="ChEBI" id="CHEBI:17499"/>
        <dbReference type="ChEBI" id="CHEBI:29950"/>
        <dbReference type="ChEBI" id="CHEBI:30616"/>
        <dbReference type="ChEBI" id="CHEBI:33019"/>
        <dbReference type="ChEBI" id="CHEBI:61963"/>
        <dbReference type="ChEBI" id="CHEBI:65315"/>
        <dbReference type="ChEBI" id="CHEBI:87170"/>
        <dbReference type="ChEBI" id="CHEBI:456215"/>
        <dbReference type="EC" id="2.8.1.13"/>
    </reaction>
</comment>
<evidence type="ECO:0000256" key="2">
    <source>
        <dbReference type="ARBA" id="ARBA00022679"/>
    </source>
</evidence>
<dbReference type="FunFam" id="2.30.30.280:FF:000001">
    <property type="entry name" value="tRNA-specific 2-thiouridylase MnmA"/>
    <property type="match status" value="1"/>
</dbReference>
<keyword evidence="5 10" id="KW-0067">ATP-binding</keyword>
<evidence type="ECO:0000256" key="1">
    <source>
        <dbReference type="ARBA" id="ARBA00022555"/>
    </source>
</evidence>
<feature type="active site" description="Cysteine persulfide intermediate" evidence="10">
    <location>
        <position position="203"/>
    </location>
</feature>
<dbReference type="InterPro" id="IPR014729">
    <property type="entry name" value="Rossmann-like_a/b/a_fold"/>
</dbReference>
<dbReference type="GO" id="GO:0002143">
    <property type="term" value="P:tRNA wobble position uridine thiolation"/>
    <property type="evidence" value="ECO:0007669"/>
    <property type="project" value="TreeGrafter"/>
</dbReference>
<feature type="active site" description="Nucleophile" evidence="10">
    <location>
        <position position="100"/>
    </location>
</feature>
<gene>
    <name evidence="10" type="primary">mnmA</name>
    <name evidence="13" type="ORF">A2625_04835</name>
</gene>
<keyword evidence="2 10" id="KW-0808">Transferase</keyword>
<evidence type="ECO:0000256" key="6">
    <source>
        <dbReference type="ARBA" id="ARBA00022884"/>
    </source>
</evidence>
<feature type="domain" description="tRNA-specific 2-thiouridylase MnmA-like central" evidence="12">
    <location>
        <begin position="212"/>
        <end position="276"/>
    </location>
</feature>
<evidence type="ECO:0000313" key="13">
    <source>
        <dbReference type="EMBL" id="OGB90139.1"/>
    </source>
</evidence>
<feature type="domain" description="tRNA-specific 2-thiouridylase MnmA-like C-terminal" evidence="11">
    <location>
        <begin position="284"/>
        <end position="366"/>
    </location>
</feature>
<reference evidence="13 14" key="1">
    <citation type="journal article" date="2016" name="Nat. Commun.">
        <title>Thousands of microbial genomes shed light on interconnected biogeochemical processes in an aquifer system.</title>
        <authorList>
            <person name="Anantharaman K."/>
            <person name="Brown C.T."/>
            <person name="Hug L.A."/>
            <person name="Sharon I."/>
            <person name="Castelle C.J."/>
            <person name="Probst A.J."/>
            <person name="Thomas B.C."/>
            <person name="Singh A."/>
            <person name="Wilkins M.J."/>
            <person name="Karaoz U."/>
            <person name="Brodie E.L."/>
            <person name="Williams K.H."/>
            <person name="Hubbard S.S."/>
            <person name="Banfield J.F."/>
        </authorList>
    </citation>
    <scope>NUCLEOTIDE SEQUENCE [LARGE SCALE GENOMIC DNA]</scope>
</reference>
<dbReference type="CDD" id="cd01998">
    <property type="entry name" value="MnmA_TRMU-like"/>
    <property type="match status" value="1"/>
</dbReference>
<keyword evidence="3 10" id="KW-0819">tRNA processing</keyword>
<evidence type="ECO:0000259" key="11">
    <source>
        <dbReference type="Pfam" id="PF20258"/>
    </source>
</evidence>
<dbReference type="InterPro" id="IPR004506">
    <property type="entry name" value="MnmA-like"/>
</dbReference>
<comment type="similarity">
    <text evidence="10">Belongs to the MnmA/TRMU family.</text>
</comment>
<dbReference type="EMBL" id="METM01000015">
    <property type="protein sequence ID" value="OGB90139.1"/>
    <property type="molecule type" value="Genomic_DNA"/>
</dbReference>
<dbReference type="GO" id="GO:0005524">
    <property type="term" value="F:ATP binding"/>
    <property type="evidence" value="ECO:0007669"/>
    <property type="project" value="UniProtKB-KW"/>
</dbReference>
<feature type="region of interest" description="Interaction with tRNA" evidence="10">
    <location>
        <begin position="312"/>
        <end position="313"/>
    </location>
</feature>
<dbReference type="SUPFAM" id="SSF52402">
    <property type="entry name" value="Adenine nucleotide alpha hydrolases-like"/>
    <property type="match status" value="1"/>
</dbReference>
<dbReference type="HAMAP" id="MF_00144">
    <property type="entry name" value="tRNA_thiouridyl_MnmA"/>
    <property type="match status" value="1"/>
</dbReference>
<feature type="site" description="Interaction with tRNA" evidence="10">
    <location>
        <position position="125"/>
    </location>
</feature>
<dbReference type="Proteomes" id="UP000178724">
    <property type="component" value="Unassembled WGS sequence"/>
</dbReference>
<evidence type="ECO:0000259" key="12">
    <source>
        <dbReference type="Pfam" id="PF20259"/>
    </source>
</evidence>
<keyword evidence="6 10" id="KW-0694">RNA-binding</keyword>
<evidence type="ECO:0000256" key="4">
    <source>
        <dbReference type="ARBA" id="ARBA00022741"/>
    </source>
</evidence>
<organism evidence="13 14">
    <name type="scientific">candidate division WOR-1 bacterium RIFCSPHIGHO2_01_FULL_53_15</name>
    <dbReference type="NCBI Taxonomy" id="1802564"/>
    <lineage>
        <taxon>Bacteria</taxon>
        <taxon>Bacillati</taxon>
        <taxon>Saganbacteria</taxon>
    </lineage>
</organism>
<feature type="binding site" evidence="10">
    <location>
        <position position="124"/>
    </location>
    <ligand>
        <name>ATP</name>
        <dbReference type="ChEBI" id="CHEBI:30616"/>
    </ligand>
</feature>
<feature type="region of interest" description="Interaction with tRNA" evidence="10">
    <location>
        <begin position="153"/>
        <end position="155"/>
    </location>
</feature>
<dbReference type="EC" id="2.8.1.13" evidence="10"/>
<evidence type="ECO:0000256" key="5">
    <source>
        <dbReference type="ARBA" id="ARBA00022840"/>
    </source>
</evidence>
<dbReference type="PANTHER" id="PTHR11933:SF5">
    <property type="entry name" value="MITOCHONDRIAL TRNA-SPECIFIC 2-THIOURIDYLASE 1"/>
    <property type="match status" value="1"/>
</dbReference>
<keyword evidence="1 10" id="KW-0820">tRNA-binding</keyword>
<comment type="subcellular location">
    <subcellularLocation>
        <location evidence="10">Cytoplasm</location>
    </subcellularLocation>
</comment>
<keyword evidence="10" id="KW-0963">Cytoplasm</keyword>
<comment type="caution">
    <text evidence="10">Lacks conserved residue(s) required for the propagation of feature annotation.</text>
</comment>
<proteinExistence type="inferred from homology"/>
<accession>A0A1F4Q2Q5</accession>
<feature type="binding site" evidence="10">
    <location>
        <begin position="8"/>
        <end position="15"/>
    </location>
    <ligand>
        <name>ATP</name>
        <dbReference type="ChEBI" id="CHEBI:30616"/>
    </ligand>
</feature>
<dbReference type="GO" id="GO:0000049">
    <property type="term" value="F:tRNA binding"/>
    <property type="evidence" value="ECO:0007669"/>
    <property type="project" value="UniProtKB-KW"/>
</dbReference>
<comment type="caution">
    <text evidence="13">The sequence shown here is derived from an EMBL/GenBank/DDBJ whole genome shotgun (WGS) entry which is preliminary data.</text>
</comment>
<feature type="site" description="Interaction with tRNA" evidence="10">
    <location>
        <position position="350"/>
    </location>
</feature>
<dbReference type="Pfam" id="PF03054">
    <property type="entry name" value="tRNA_Me_trans"/>
    <property type="match status" value="1"/>
</dbReference>
<dbReference type="Pfam" id="PF20258">
    <property type="entry name" value="tRNA_Me_trans_C"/>
    <property type="match status" value="1"/>
</dbReference>
<evidence type="ECO:0000256" key="9">
    <source>
        <dbReference type="ARBA" id="ARBA00056575"/>
    </source>
</evidence>
<dbReference type="Gene3D" id="2.30.30.280">
    <property type="entry name" value="Adenine nucleotide alpha hydrolases-like domains"/>
    <property type="match status" value="1"/>
</dbReference>
<protein>
    <recommendedName>
        <fullName evidence="10">tRNA-specific 2-thiouridylase MnmA</fullName>
        <ecNumber evidence="10">2.8.1.13</ecNumber>
    </recommendedName>
</protein>
<dbReference type="NCBIfam" id="NF001138">
    <property type="entry name" value="PRK00143.1"/>
    <property type="match status" value="1"/>
</dbReference>
<dbReference type="InterPro" id="IPR023382">
    <property type="entry name" value="MnmA-like_central_sf"/>
</dbReference>
<name>A0A1F4Q2Q5_UNCSA</name>
<keyword evidence="7" id="KW-1015">Disulfide bond</keyword>
<evidence type="ECO:0000256" key="8">
    <source>
        <dbReference type="ARBA" id="ARBA00051542"/>
    </source>
</evidence>
<dbReference type="AlphaFoldDB" id="A0A1F4Q2Q5"/>
<sequence length="369" mass="40932">MDIKVLVAMSGGVDSSVAAALLKEQGYDLIGVTMSLSCSSKSSDRGCCSFDAAKDAKKVAELLGFPHYTLNFKDDFQHYVIDNFIEEYINGRTPNPCVRCNQFMKFDLLMRKARELGAEFVATGHYARIGKYETNLKSQALNYKLFKGVDDRKDQSYALYTMNQESLAHTLFPLGEMTKDEVREKAKELKLPVAEKAESQELCFVEGDDYGKFLKEFCPEAVKPGPILDKDGNIIGLHGGIAFYTIGQRKGIGAHRGNPKYVVEIDRGKNAIVIGDQDDTLGKELVAEQFNLIAGSVDRLIGRELEVTAKIRYNSPAAEAVLKVEHGTQNTEHRARVIFKKPQRAITPGQSVVFYRGEEALGGGVIQRE</sequence>
<dbReference type="GO" id="GO:0103016">
    <property type="term" value="F:tRNA-uridine 2-sulfurtransferase activity"/>
    <property type="evidence" value="ECO:0007669"/>
    <property type="project" value="UniProtKB-EC"/>
</dbReference>